<dbReference type="Gene3D" id="1.25.40.10">
    <property type="entry name" value="Tetratricopeptide repeat domain"/>
    <property type="match status" value="1"/>
</dbReference>
<protein>
    <submittedName>
        <fullName evidence="1">Uncharacterized protein</fullName>
    </submittedName>
</protein>
<evidence type="ECO:0000313" key="1">
    <source>
        <dbReference type="EMBL" id="PIE33655.1"/>
    </source>
</evidence>
<organism evidence="1 2">
    <name type="scientific">candidate division KSB3 bacterium</name>
    <dbReference type="NCBI Taxonomy" id="2044937"/>
    <lineage>
        <taxon>Bacteria</taxon>
        <taxon>candidate division KSB3</taxon>
    </lineage>
</organism>
<dbReference type="Proteomes" id="UP000230821">
    <property type="component" value="Unassembled WGS sequence"/>
</dbReference>
<dbReference type="InterPro" id="IPR011990">
    <property type="entry name" value="TPR-like_helical_dom_sf"/>
</dbReference>
<accession>A0A2G6KDE7</accession>
<dbReference type="EMBL" id="PDSK01000096">
    <property type="protein sequence ID" value="PIE33655.1"/>
    <property type="molecule type" value="Genomic_DNA"/>
</dbReference>
<reference evidence="1 2" key="1">
    <citation type="submission" date="2017-10" db="EMBL/GenBank/DDBJ databases">
        <title>Novel microbial diversity and functional potential in the marine mammal oral microbiome.</title>
        <authorList>
            <person name="Dudek N.K."/>
            <person name="Sun C.L."/>
            <person name="Burstein D."/>
            <person name="Kantor R.S."/>
            <person name="Aliaga Goltsman D.S."/>
            <person name="Bik E.M."/>
            <person name="Thomas B.C."/>
            <person name="Banfield J.F."/>
            <person name="Relman D.A."/>
        </authorList>
    </citation>
    <scope>NUCLEOTIDE SEQUENCE [LARGE SCALE GENOMIC DNA]</scope>
    <source>
        <strain evidence="1">DOLJORAL78_47_16</strain>
    </source>
</reference>
<dbReference type="AlphaFoldDB" id="A0A2G6KDE7"/>
<sequence length="413" mass="48887">MTGKEFKAEKAKIQELRTLSHFDQARIFTVRLIENLFQERKFSRIVELYYSDVCTPQDTFYLFEVAYSLHELGFVDESETIYEHLLKHESNNSVILNNLSHIKREKYQFKEAFELIRHAHEMVPQDEVIAENYQDLLGLLQTQQSLRDTYTSALHFLADETSFALERLQIFIENLHHEPNFTNNQLPIPDWKLSQLLETASHQAEVLQNDWLQKGYLRDTGKRDKHLTPVYELNPFLEKELDQVEPKELPLKWLQGFDGITVEELERLSYFSTLRKVRKMKKKYRDIAERDLNELCLNYLMKHEKAVIVLSGSLVEIVLIHYCEKKKITTLYLPRKNNKTEKRDLYECDLAEILQYLKEKKVLSDIFVHVGNISRIYRNFIHPGKELREPELLSQSKADLCFLSAMEIITTLL</sequence>
<dbReference type="SUPFAM" id="SSF48452">
    <property type="entry name" value="TPR-like"/>
    <property type="match status" value="1"/>
</dbReference>
<evidence type="ECO:0000313" key="2">
    <source>
        <dbReference type="Proteomes" id="UP000230821"/>
    </source>
</evidence>
<gene>
    <name evidence="1" type="ORF">CSA56_11115</name>
</gene>
<proteinExistence type="predicted"/>
<name>A0A2G6KDE7_9BACT</name>
<comment type="caution">
    <text evidence="1">The sequence shown here is derived from an EMBL/GenBank/DDBJ whole genome shotgun (WGS) entry which is preliminary data.</text>
</comment>